<comment type="caution">
    <text evidence="3">The sequence shown here is derived from an EMBL/GenBank/DDBJ whole genome shotgun (WGS) entry which is preliminary data.</text>
</comment>
<sequence>MSIRPSIAIGCIAALPLFWTGAACAQDSDGLTVKGQVRARVEALDGQFRPGAADDDAVLLLQTDIAAEYRKSGLRIGGEVIDSRGYFEDHDSSIGTSEVNAIEPVQAYIGADITDTLSATAGRFTMALGNGRLIARNNFRNTTNAFTGARIDWKRGGASATAFWTMPQRRLPSDDDGIRDADVELDKEGGAQQFFGGYLALPLNKRDTVELYSLRLVEQDAPDFATRNRHLVTTGARFIRTPAPGNADTEIEAAWQTGTTRVSTSATDTDDIGVTAWLLHAEAGWTFTGAWRPRVAVLFDYGSGDKAGGRYGRFDSLFGARVKDFGPTSFYGPVSRSNIISPAVRVEVAPNQRWDANATARFLRLASATDSFASTGVRDTSGASGRNAGAQFDARIRYWVVPKRARLAFGAAWLSKGSFLTSAPNAPATGDTHYGYAEMTISF</sequence>
<feature type="chain" id="PRO_5046504311" evidence="1">
    <location>
        <begin position="26"/>
        <end position="443"/>
    </location>
</feature>
<dbReference type="PROSITE" id="PS51257">
    <property type="entry name" value="PROKAR_LIPOPROTEIN"/>
    <property type="match status" value="1"/>
</dbReference>
<evidence type="ECO:0000256" key="1">
    <source>
        <dbReference type="SAM" id="SignalP"/>
    </source>
</evidence>
<proteinExistence type="predicted"/>
<dbReference type="InterPro" id="IPR025388">
    <property type="entry name" value="Alginate_export_dom"/>
</dbReference>
<name>A0ABS6XJG2_9SPHN</name>
<feature type="domain" description="Alginate export" evidence="2">
    <location>
        <begin position="31"/>
        <end position="425"/>
    </location>
</feature>
<gene>
    <name evidence="3" type="ORF">KY084_05545</name>
</gene>
<evidence type="ECO:0000313" key="3">
    <source>
        <dbReference type="EMBL" id="MBW4330335.1"/>
    </source>
</evidence>
<evidence type="ECO:0000313" key="4">
    <source>
        <dbReference type="Proteomes" id="UP001197214"/>
    </source>
</evidence>
<dbReference type="Proteomes" id="UP001197214">
    <property type="component" value="Unassembled WGS sequence"/>
</dbReference>
<reference evidence="3 4" key="1">
    <citation type="submission" date="2021-07" db="EMBL/GenBank/DDBJ databases">
        <title>Stakelama flava sp. nov., a novel endophytic bacterium isolated from branch of Kandelia candel.</title>
        <authorList>
            <person name="Tuo L."/>
        </authorList>
    </citation>
    <scope>NUCLEOTIDE SEQUENCE [LARGE SCALE GENOMIC DNA]</scope>
    <source>
        <strain evidence="3 4">CBK3Z-3</strain>
    </source>
</reference>
<dbReference type="EMBL" id="JAHWZX010000004">
    <property type="protein sequence ID" value="MBW4330335.1"/>
    <property type="molecule type" value="Genomic_DNA"/>
</dbReference>
<feature type="signal peptide" evidence="1">
    <location>
        <begin position="1"/>
        <end position="25"/>
    </location>
</feature>
<evidence type="ECO:0000259" key="2">
    <source>
        <dbReference type="Pfam" id="PF13372"/>
    </source>
</evidence>
<protein>
    <submittedName>
        <fullName evidence="3">Alginate export family protein</fullName>
    </submittedName>
</protein>
<dbReference type="RefSeq" id="WP_219237456.1">
    <property type="nucleotide sequence ID" value="NZ_JAHWZX010000004.1"/>
</dbReference>
<accession>A0ABS6XJG2</accession>
<keyword evidence="4" id="KW-1185">Reference proteome</keyword>
<dbReference type="Pfam" id="PF13372">
    <property type="entry name" value="Alginate_exp"/>
    <property type="match status" value="1"/>
</dbReference>
<keyword evidence="1" id="KW-0732">Signal</keyword>
<organism evidence="3 4">
    <name type="scientific">Stakelama flava</name>
    <dbReference type="NCBI Taxonomy" id="2860338"/>
    <lineage>
        <taxon>Bacteria</taxon>
        <taxon>Pseudomonadati</taxon>
        <taxon>Pseudomonadota</taxon>
        <taxon>Alphaproteobacteria</taxon>
        <taxon>Sphingomonadales</taxon>
        <taxon>Sphingomonadaceae</taxon>
        <taxon>Stakelama</taxon>
    </lineage>
</organism>